<dbReference type="Pfam" id="PF03120">
    <property type="entry name" value="OB_DNA_ligase"/>
    <property type="match status" value="1"/>
</dbReference>
<dbReference type="PANTHER" id="PTHR23389:SF9">
    <property type="entry name" value="DNA LIGASE"/>
    <property type="match status" value="1"/>
</dbReference>
<dbReference type="InterPro" id="IPR003583">
    <property type="entry name" value="Hlx-hairpin-Hlx_DNA-bd_motif"/>
</dbReference>
<sequence length="682" mass="75822">MDKSEAKIRVLKLRDLIDKYRYDYHVLDKETISPAILDSLKKELFDLETQFPELITKDSPTQRVGGAPLASFKKVQHEQKMISLNDAFSSQDLEDWLTRLKNYLSKDAPLSINSFYCDPKMDGLAVELVYDDGAFIQGSTRGDGEVGEDITQNLRTIEAIPLKLTNSPAGKIIARGEVFLTKKEFARINKEQSKKGEALFANPRNIAAGSLRQLDPKITASRKLDFFAYVLVSDLGQKTLNESYQLLNHLGFKTNPLGKTVKDLRDIFAFQKELGKKREHLDYEIDGVVVTINETKTFQLAGVVGKAPRGAIAFKFPAEEQTTVVENIRVQIGRTGAITPVADLKPVQVAGATIKHATLHNEDEIKRLGLKIGDTVIISRAGDVIPKIIKVLPELRTGTEKTFKMPSVCPIDGAKILKDGAIYRCSNSRCGARSRQNLYHFVSRCAFNIEHLGPKIIDRFFDEGLISDSADIFTLEEDEIKVLERFGDKSAQNIVQEINERKTITLPRFLYALGIRNVGEETARLLAQHFSTRYPLPATRANIITPSSILTATSLVTIENLQTISDIGPVVAQSIFDWFRDSHNQNLLEKLSTVGIKIQNKQKSTSNANLASKTFVLTGTLKSMSRDEAKEKIRALGGEVSSSISKKTNYLLAGENPGSKLAKAQSLGVKILTEPEFLKILK</sequence>
<evidence type="ECO:0000256" key="8">
    <source>
        <dbReference type="ARBA" id="ARBA00022833"/>
    </source>
</evidence>
<proteinExistence type="inferred from homology"/>
<feature type="binding site" evidence="14">
    <location>
        <position position="177"/>
    </location>
    <ligand>
        <name>NAD(+)</name>
        <dbReference type="ChEBI" id="CHEBI:57540"/>
    </ligand>
</feature>
<dbReference type="Gene3D" id="3.40.50.10190">
    <property type="entry name" value="BRCT domain"/>
    <property type="match status" value="1"/>
</dbReference>
<evidence type="ECO:0000256" key="12">
    <source>
        <dbReference type="ARBA" id="ARBA00034005"/>
    </source>
</evidence>
<feature type="active site" description="N6-AMP-lysine intermediate" evidence="14">
    <location>
        <position position="120"/>
    </location>
</feature>
<evidence type="ECO:0000256" key="1">
    <source>
        <dbReference type="ARBA" id="ARBA00004067"/>
    </source>
</evidence>
<dbReference type="GO" id="GO:0046872">
    <property type="term" value="F:metal ion binding"/>
    <property type="evidence" value="ECO:0007669"/>
    <property type="project" value="UniProtKB-KW"/>
</dbReference>
<dbReference type="PROSITE" id="PS01056">
    <property type="entry name" value="DNA_LIGASE_N2"/>
    <property type="match status" value="1"/>
</dbReference>
<dbReference type="PROSITE" id="PS50172">
    <property type="entry name" value="BRCT"/>
    <property type="match status" value="1"/>
</dbReference>
<dbReference type="GO" id="GO:0006281">
    <property type="term" value="P:DNA repair"/>
    <property type="evidence" value="ECO:0007669"/>
    <property type="project" value="UniProtKB-KW"/>
</dbReference>
<evidence type="ECO:0000256" key="14">
    <source>
        <dbReference type="HAMAP-Rule" id="MF_01588"/>
    </source>
</evidence>
<feature type="binding site" evidence="14">
    <location>
        <position position="118"/>
    </location>
    <ligand>
        <name>NAD(+)</name>
        <dbReference type="ChEBI" id="CHEBI:57540"/>
    </ligand>
</feature>
<comment type="caution">
    <text evidence="14">Lacks conserved residue(s) required for the propagation of feature annotation.</text>
</comment>
<keyword evidence="5 14" id="KW-0235">DNA replication</keyword>
<dbReference type="Gene3D" id="1.10.287.610">
    <property type="entry name" value="Helix hairpin bin"/>
    <property type="match status" value="1"/>
</dbReference>
<dbReference type="InterPro" id="IPR012340">
    <property type="entry name" value="NA-bd_OB-fold"/>
</dbReference>
<dbReference type="InterPro" id="IPR004150">
    <property type="entry name" value="NAD_DNA_ligase_OB"/>
</dbReference>
<feature type="binding site" evidence="14">
    <location>
        <position position="141"/>
    </location>
    <ligand>
        <name>NAD(+)</name>
        <dbReference type="ChEBI" id="CHEBI:57540"/>
    </ligand>
</feature>
<dbReference type="GO" id="GO:0005829">
    <property type="term" value="C:cytosol"/>
    <property type="evidence" value="ECO:0007669"/>
    <property type="project" value="TreeGrafter"/>
</dbReference>
<dbReference type="InterPro" id="IPR001357">
    <property type="entry name" value="BRCT_dom"/>
</dbReference>
<dbReference type="PROSITE" id="PS01055">
    <property type="entry name" value="DNA_LIGASE_N1"/>
    <property type="match status" value="1"/>
</dbReference>
<comment type="function">
    <text evidence="1 14">DNA ligase that catalyzes the formation of phosphodiester linkages between 5'-phosphoryl and 3'-hydroxyl groups in double-stranded DNA using NAD as a coenzyme and as the energy source for the reaction. It is essential for DNA replication and repair of damaged DNA.</text>
</comment>
<evidence type="ECO:0000256" key="9">
    <source>
        <dbReference type="ARBA" id="ARBA00022842"/>
    </source>
</evidence>
<dbReference type="Pfam" id="PF14520">
    <property type="entry name" value="HHH_5"/>
    <property type="match status" value="1"/>
</dbReference>
<dbReference type="Proteomes" id="UP000230903">
    <property type="component" value="Unassembled WGS sequence"/>
</dbReference>
<protein>
    <recommendedName>
        <fullName evidence="3 14">DNA ligase</fullName>
        <ecNumber evidence="2 14">6.5.1.2</ecNumber>
    </recommendedName>
    <alternativeName>
        <fullName evidence="14">Polydeoxyribonucleotide synthase [NAD(+)]</fullName>
    </alternativeName>
</protein>
<dbReference type="InterPro" id="IPR036420">
    <property type="entry name" value="BRCT_dom_sf"/>
</dbReference>
<dbReference type="InterPro" id="IPR041663">
    <property type="entry name" value="DisA/LigA_HHH"/>
</dbReference>
<keyword evidence="8 14" id="KW-0862">Zinc</keyword>
<evidence type="ECO:0000256" key="4">
    <source>
        <dbReference type="ARBA" id="ARBA00022598"/>
    </source>
</evidence>
<evidence type="ECO:0000313" key="18">
    <source>
        <dbReference type="Proteomes" id="UP000230903"/>
    </source>
</evidence>
<dbReference type="GO" id="GO:0003911">
    <property type="term" value="F:DNA ligase (NAD+) activity"/>
    <property type="evidence" value="ECO:0007669"/>
    <property type="project" value="UniProtKB-UniRule"/>
</dbReference>
<feature type="binding site" evidence="14">
    <location>
        <position position="315"/>
    </location>
    <ligand>
        <name>NAD(+)</name>
        <dbReference type="ChEBI" id="CHEBI:57540"/>
    </ligand>
</feature>
<evidence type="ECO:0000256" key="5">
    <source>
        <dbReference type="ARBA" id="ARBA00022705"/>
    </source>
</evidence>
<keyword evidence="6 14" id="KW-0479">Metal-binding</keyword>
<name>A0A2H0UNK2_9BACT</name>
<dbReference type="Gene3D" id="2.40.50.140">
    <property type="entry name" value="Nucleic acid-binding proteins"/>
    <property type="match status" value="1"/>
</dbReference>
<feature type="binding site" evidence="14">
    <location>
        <position position="430"/>
    </location>
    <ligand>
        <name>Zn(2+)</name>
        <dbReference type="ChEBI" id="CHEBI:29105"/>
    </ligand>
</feature>
<dbReference type="InterPro" id="IPR010994">
    <property type="entry name" value="RuvA_2-like"/>
</dbReference>
<keyword evidence="9 14" id="KW-0460">Magnesium</keyword>
<dbReference type="HAMAP" id="MF_01588">
    <property type="entry name" value="DNA_ligase_A"/>
    <property type="match status" value="1"/>
</dbReference>
<evidence type="ECO:0000259" key="16">
    <source>
        <dbReference type="PROSITE" id="PS50172"/>
    </source>
</evidence>
<dbReference type="SUPFAM" id="SSF52113">
    <property type="entry name" value="BRCT domain"/>
    <property type="match status" value="1"/>
</dbReference>
<keyword evidence="14" id="KW-0464">Manganese</keyword>
<gene>
    <name evidence="14" type="primary">ligA</name>
    <name evidence="17" type="ORF">COU10_01515</name>
</gene>
<evidence type="ECO:0000256" key="10">
    <source>
        <dbReference type="ARBA" id="ARBA00023027"/>
    </source>
</evidence>
<comment type="cofactor">
    <cofactor evidence="14">
        <name>Mg(2+)</name>
        <dbReference type="ChEBI" id="CHEBI:18420"/>
    </cofactor>
    <cofactor evidence="14">
        <name>Mn(2+)</name>
        <dbReference type="ChEBI" id="CHEBI:29035"/>
    </cofactor>
</comment>
<dbReference type="InterPro" id="IPR013840">
    <property type="entry name" value="DNAligase_N"/>
</dbReference>
<evidence type="ECO:0000256" key="11">
    <source>
        <dbReference type="ARBA" id="ARBA00023204"/>
    </source>
</evidence>
<dbReference type="Pfam" id="PF01653">
    <property type="entry name" value="DNA_ligase_aden"/>
    <property type="match status" value="1"/>
</dbReference>
<dbReference type="SUPFAM" id="SSF47781">
    <property type="entry name" value="RuvA domain 2-like"/>
    <property type="match status" value="1"/>
</dbReference>
<dbReference type="Pfam" id="PF00533">
    <property type="entry name" value="BRCT"/>
    <property type="match status" value="1"/>
</dbReference>
<dbReference type="SMART" id="SM00532">
    <property type="entry name" value="LIGANc"/>
    <property type="match status" value="1"/>
</dbReference>
<evidence type="ECO:0000313" key="17">
    <source>
        <dbReference type="EMBL" id="PIR88002.1"/>
    </source>
</evidence>
<evidence type="ECO:0000256" key="2">
    <source>
        <dbReference type="ARBA" id="ARBA00012722"/>
    </source>
</evidence>
<dbReference type="SMART" id="SM00278">
    <property type="entry name" value="HhH1"/>
    <property type="match status" value="3"/>
</dbReference>
<dbReference type="AlphaFoldDB" id="A0A2H0UNK2"/>
<feature type="binding site" evidence="14">
    <location>
        <position position="409"/>
    </location>
    <ligand>
        <name>Zn(2+)</name>
        <dbReference type="ChEBI" id="CHEBI:29105"/>
    </ligand>
</feature>
<keyword evidence="10 14" id="KW-0520">NAD</keyword>
<dbReference type="FunFam" id="1.10.150.20:FF:000007">
    <property type="entry name" value="DNA ligase"/>
    <property type="match status" value="1"/>
</dbReference>
<comment type="caution">
    <text evidence="17">The sequence shown here is derived from an EMBL/GenBank/DDBJ whole genome shotgun (WGS) entry which is preliminary data.</text>
</comment>
<keyword evidence="7 14" id="KW-0227">DNA damage</keyword>
<dbReference type="FunFam" id="2.40.50.140:FF:000012">
    <property type="entry name" value="DNA ligase"/>
    <property type="match status" value="1"/>
</dbReference>
<evidence type="ECO:0000256" key="6">
    <source>
        <dbReference type="ARBA" id="ARBA00022723"/>
    </source>
</evidence>
<dbReference type="Gene3D" id="3.30.470.30">
    <property type="entry name" value="DNA ligase/mRNA capping enzyme"/>
    <property type="match status" value="1"/>
</dbReference>
<dbReference type="CDD" id="cd17748">
    <property type="entry name" value="BRCT_DNA_ligase_like"/>
    <property type="match status" value="1"/>
</dbReference>
<keyword evidence="4 14" id="KW-0436">Ligase</keyword>
<reference evidence="18" key="1">
    <citation type="submission" date="2017-09" db="EMBL/GenBank/DDBJ databases">
        <title>Depth-based differentiation of microbial function through sediment-hosted aquifers and enrichment of novel symbionts in the deep terrestrial subsurface.</title>
        <authorList>
            <person name="Probst A.J."/>
            <person name="Ladd B."/>
            <person name="Jarett J.K."/>
            <person name="Geller-Mcgrath D.E."/>
            <person name="Sieber C.M.K."/>
            <person name="Emerson J.B."/>
            <person name="Anantharaman K."/>
            <person name="Thomas B.C."/>
            <person name="Malmstrom R."/>
            <person name="Stieglmeier M."/>
            <person name="Klingl A."/>
            <person name="Woyke T."/>
            <person name="Ryan C.M."/>
            <person name="Banfield J.F."/>
        </authorList>
    </citation>
    <scope>NUCLEOTIDE SEQUENCE [LARGE SCALE GENOMIC DNA]</scope>
</reference>
<dbReference type="SUPFAM" id="SSF56091">
    <property type="entry name" value="DNA ligase/mRNA capping enzyme, catalytic domain"/>
    <property type="match status" value="1"/>
</dbReference>
<dbReference type="InterPro" id="IPR033136">
    <property type="entry name" value="DNA_ligase_CS"/>
</dbReference>
<dbReference type="InterPro" id="IPR001679">
    <property type="entry name" value="DNA_ligase"/>
</dbReference>
<evidence type="ECO:0000256" key="15">
    <source>
        <dbReference type="RuleBase" id="RU000618"/>
    </source>
</evidence>
<dbReference type="SMART" id="SM00292">
    <property type="entry name" value="BRCT"/>
    <property type="match status" value="1"/>
</dbReference>
<dbReference type="GO" id="GO:0003677">
    <property type="term" value="F:DNA binding"/>
    <property type="evidence" value="ECO:0007669"/>
    <property type="project" value="InterPro"/>
</dbReference>
<keyword evidence="11 14" id="KW-0234">DNA repair</keyword>
<dbReference type="Gene3D" id="1.10.150.20">
    <property type="entry name" value="5' to 3' exonuclease, C-terminal subdomain"/>
    <property type="match status" value="2"/>
</dbReference>
<dbReference type="PIRSF" id="PIRSF001604">
    <property type="entry name" value="LigA"/>
    <property type="match status" value="1"/>
</dbReference>
<accession>A0A2H0UNK2</accession>
<evidence type="ECO:0000256" key="3">
    <source>
        <dbReference type="ARBA" id="ARBA00013308"/>
    </source>
</evidence>
<evidence type="ECO:0000256" key="7">
    <source>
        <dbReference type="ARBA" id="ARBA00022763"/>
    </source>
</evidence>
<dbReference type="NCBIfam" id="NF005932">
    <property type="entry name" value="PRK07956.1"/>
    <property type="match status" value="1"/>
</dbReference>
<evidence type="ECO:0000256" key="13">
    <source>
        <dbReference type="ARBA" id="ARBA00060881"/>
    </source>
</evidence>
<feature type="domain" description="BRCT" evidence="16">
    <location>
        <begin position="605"/>
        <end position="682"/>
    </location>
</feature>
<dbReference type="InterPro" id="IPR013839">
    <property type="entry name" value="DNAligase_adenylation"/>
</dbReference>
<feature type="binding site" evidence="14">
    <location>
        <begin position="83"/>
        <end position="84"/>
    </location>
    <ligand>
        <name>NAD(+)</name>
        <dbReference type="ChEBI" id="CHEBI:57540"/>
    </ligand>
</feature>
<dbReference type="EMBL" id="PFBC01000025">
    <property type="protein sequence ID" value="PIR88002.1"/>
    <property type="molecule type" value="Genomic_DNA"/>
</dbReference>
<dbReference type="CDD" id="cd00114">
    <property type="entry name" value="LIGANc"/>
    <property type="match status" value="1"/>
</dbReference>
<dbReference type="EC" id="6.5.1.2" evidence="2 14"/>
<dbReference type="Pfam" id="PF12826">
    <property type="entry name" value="HHH_2"/>
    <property type="match status" value="2"/>
</dbReference>
<organism evidence="17 18">
    <name type="scientific">Candidatus Harrisonbacteria bacterium CG10_big_fil_rev_8_21_14_0_10_45_28</name>
    <dbReference type="NCBI Taxonomy" id="1974586"/>
    <lineage>
        <taxon>Bacteria</taxon>
        <taxon>Candidatus Harrisoniibacteriota</taxon>
    </lineage>
</organism>
<comment type="catalytic activity">
    <reaction evidence="12 14 15">
        <text>NAD(+) + (deoxyribonucleotide)n-3'-hydroxyl + 5'-phospho-(deoxyribonucleotide)m = (deoxyribonucleotide)n+m + AMP + beta-nicotinamide D-nucleotide.</text>
        <dbReference type="EC" id="6.5.1.2"/>
    </reaction>
</comment>
<dbReference type="NCBIfam" id="TIGR00575">
    <property type="entry name" value="dnlj"/>
    <property type="match status" value="1"/>
</dbReference>
<dbReference type="PANTHER" id="PTHR23389">
    <property type="entry name" value="CHROMOSOME TRANSMISSION FIDELITY FACTOR 18"/>
    <property type="match status" value="1"/>
</dbReference>
<dbReference type="GO" id="GO:0006260">
    <property type="term" value="P:DNA replication"/>
    <property type="evidence" value="ECO:0007669"/>
    <property type="project" value="UniProtKB-KW"/>
</dbReference>
<comment type="similarity">
    <text evidence="13 14">Belongs to the NAD-dependent DNA ligase family. LigA subfamily.</text>
</comment>
<dbReference type="SUPFAM" id="SSF50249">
    <property type="entry name" value="Nucleic acid-binding proteins"/>
    <property type="match status" value="1"/>
</dbReference>
<dbReference type="InterPro" id="IPR018239">
    <property type="entry name" value="DNA_ligase_AS"/>
</dbReference>